<gene>
    <name evidence="1" type="ORF">GCM10008955_16670</name>
</gene>
<sequence length="120" mass="12647">MLLQVVAFAGDVGSDFKATGQTHTGNLAQRGVGLLGGGGLDDRAYATAEGAALQGRDFALFLERGAPLTEQLLGGRQSKSLLVLSCGEWAANRHTPVLGKYPPTQQRLRGAGLGWRLCLR</sequence>
<comment type="caution">
    <text evidence="1">The sequence shown here is derived from an EMBL/GenBank/DDBJ whole genome shotgun (WGS) entry which is preliminary data.</text>
</comment>
<dbReference type="Proteomes" id="UP000647587">
    <property type="component" value="Unassembled WGS sequence"/>
</dbReference>
<organism evidence="1 2">
    <name type="scientific">Deinococcus malanensis</name>
    <dbReference type="NCBI Taxonomy" id="1706855"/>
    <lineage>
        <taxon>Bacteria</taxon>
        <taxon>Thermotogati</taxon>
        <taxon>Deinococcota</taxon>
        <taxon>Deinococci</taxon>
        <taxon>Deinococcales</taxon>
        <taxon>Deinococcaceae</taxon>
        <taxon>Deinococcus</taxon>
    </lineage>
</organism>
<dbReference type="EMBL" id="BMPP01000006">
    <property type="protein sequence ID" value="GGK23733.1"/>
    <property type="molecule type" value="Genomic_DNA"/>
</dbReference>
<proteinExistence type="predicted"/>
<protein>
    <submittedName>
        <fullName evidence="1">Uncharacterized protein</fullName>
    </submittedName>
</protein>
<evidence type="ECO:0000313" key="1">
    <source>
        <dbReference type="EMBL" id="GGK23733.1"/>
    </source>
</evidence>
<name>A0ABQ2ES32_9DEIO</name>
<accession>A0ABQ2ES32</accession>
<keyword evidence="2" id="KW-1185">Reference proteome</keyword>
<evidence type="ECO:0000313" key="2">
    <source>
        <dbReference type="Proteomes" id="UP000647587"/>
    </source>
</evidence>
<reference evidence="2" key="1">
    <citation type="journal article" date="2019" name="Int. J. Syst. Evol. Microbiol.">
        <title>The Global Catalogue of Microorganisms (GCM) 10K type strain sequencing project: providing services to taxonomists for standard genome sequencing and annotation.</title>
        <authorList>
            <consortium name="The Broad Institute Genomics Platform"/>
            <consortium name="The Broad Institute Genome Sequencing Center for Infectious Disease"/>
            <person name="Wu L."/>
            <person name="Ma J."/>
        </authorList>
    </citation>
    <scope>NUCLEOTIDE SEQUENCE [LARGE SCALE GENOMIC DNA]</scope>
    <source>
        <strain evidence="2">JCM 30331</strain>
    </source>
</reference>